<dbReference type="SUPFAM" id="SSF50156">
    <property type="entry name" value="PDZ domain-like"/>
    <property type="match status" value="1"/>
</dbReference>
<dbReference type="Gene3D" id="2.30.42.10">
    <property type="match status" value="1"/>
</dbReference>
<name>A0A7T8GL88_CALRO</name>
<keyword evidence="3" id="KW-1185">Reference proteome</keyword>
<protein>
    <submittedName>
        <fullName evidence="2">Glutamate receptorinteracting protein 2like</fullName>
    </submittedName>
</protein>
<accession>A0A7T8GL88</accession>
<dbReference type="InterPro" id="IPR001478">
    <property type="entry name" value="PDZ"/>
</dbReference>
<dbReference type="InterPro" id="IPR036034">
    <property type="entry name" value="PDZ_sf"/>
</dbReference>
<evidence type="ECO:0000313" key="3">
    <source>
        <dbReference type="Proteomes" id="UP000595437"/>
    </source>
</evidence>
<feature type="domain" description="PDZ" evidence="1">
    <location>
        <begin position="9"/>
        <end position="57"/>
    </location>
</feature>
<feature type="non-terminal residue" evidence="2">
    <location>
        <position position="57"/>
    </location>
</feature>
<keyword evidence="2" id="KW-0675">Receptor</keyword>
<evidence type="ECO:0000259" key="1">
    <source>
        <dbReference type="PROSITE" id="PS50106"/>
    </source>
</evidence>
<gene>
    <name evidence="2" type="ORF">FKW44_025100</name>
</gene>
<dbReference type="Pfam" id="PF00595">
    <property type="entry name" value="PDZ"/>
    <property type="match status" value="1"/>
</dbReference>
<dbReference type="AlphaFoldDB" id="A0A7T8GL88"/>
<dbReference type="PROSITE" id="PS50106">
    <property type="entry name" value="PDZ"/>
    <property type="match status" value="1"/>
</dbReference>
<sequence>MRRKFVAFTVELIRDGGSLGLTLATEDDADIPGPIFISGLVENGLAERTKTIQINDQ</sequence>
<evidence type="ECO:0000313" key="2">
    <source>
        <dbReference type="EMBL" id="QQP31488.1"/>
    </source>
</evidence>
<dbReference type="Proteomes" id="UP000595437">
    <property type="component" value="Chromosome 21"/>
</dbReference>
<reference evidence="3" key="1">
    <citation type="submission" date="2021-01" db="EMBL/GenBank/DDBJ databases">
        <title>Caligus Genome Assembly.</title>
        <authorList>
            <person name="Gallardo-Escarate C."/>
        </authorList>
    </citation>
    <scope>NUCLEOTIDE SEQUENCE [LARGE SCALE GENOMIC DNA]</scope>
</reference>
<dbReference type="EMBL" id="CP045910">
    <property type="protein sequence ID" value="QQP31488.1"/>
    <property type="molecule type" value="Genomic_DNA"/>
</dbReference>
<dbReference type="OrthoDB" id="75502at2759"/>
<proteinExistence type="predicted"/>
<organism evidence="2 3">
    <name type="scientific">Caligus rogercresseyi</name>
    <name type="common">Sea louse</name>
    <dbReference type="NCBI Taxonomy" id="217165"/>
    <lineage>
        <taxon>Eukaryota</taxon>
        <taxon>Metazoa</taxon>
        <taxon>Ecdysozoa</taxon>
        <taxon>Arthropoda</taxon>
        <taxon>Crustacea</taxon>
        <taxon>Multicrustacea</taxon>
        <taxon>Hexanauplia</taxon>
        <taxon>Copepoda</taxon>
        <taxon>Siphonostomatoida</taxon>
        <taxon>Caligidae</taxon>
        <taxon>Caligus</taxon>
    </lineage>
</organism>